<protein>
    <submittedName>
        <fullName evidence="5">Membrane protein</fullName>
    </submittedName>
</protein>
<evidence type="ECO:0000313" key="6">
    <source>
        <dbReference type="Proteomes" id="UP000069705"/>
    </source>
</evidence>
<comment type="caution">
    <text evidence="5">The sequence shown here is derived from an EMBL/GenBank/DDBJ whole genome shotgun (WGS) entry which is preliminary data.</text>
</comment>
<dbReference type="GO" id="GO:0016020">
    <property type="term" value="C:membrane"/>
    <property type="evidence" value="ECO:0007669"/>
    <property type="project" value="UniProtKB-SubCell"/>
</dbReference>
<feature type="transmembrane region" description="Helical" evidence="4">
    <location>
        <begin position="50"/>
        <end position="72"/>
    </location>
</feature>
<evidence type="ECO:0000256" key="1">
    <source>
        <dbReference type="ARBA" id="ARBA00004370"/>
    </source>
</evidence>
<keyword evidence="4" id="KW-0812">Transmembrane</keyword>
<evidence type="ECO:0000256" key="3">
    <source>
        <dbReference type="SAM" id="MobiDB-lite"/>
    </source>
</evidence>
<reference evidence="6" key="2">
    <citation type="submission" date="2016-02" db="EMBL/GenBank/DDBJ databases">
        <title>Draft genome sequence of five rapidly growing Mycobacterium species.</title>
        <authorList>
            <person name="Katahira K."/>
            <person name="Gotou Y."/>
            <person name="Iida K."/>
            <person name="Ogura Y."/>
            <person name="Hayashi T."/>
        </authorList>
    </citation>
    <scope>NUCLEOTIDE SEQUENCE [LARGE SCALE GENOMIC DNA]</scope>
    <source>
        <strain evidence="6">JCM6368</strain>
    </source>
</reference>
<evidence type="ECO:0000256" key="2">
    <source>
        <dbReference type="ARBA" id="ARBA00023136"/>
    </source>
</evidence>
<proteinExistence type="predicted"/>
<reference evidence="5 6" key="1">
    <citation type="journal article" date="2016" name="Genome Announc.">
        <title>Draft Genome Sequences of Five Rapidly Growing Mycobacterium Species, M. thermoresistibile, M. fortuitum subsp. acetamidolyticum, M. canariasense, M. brisbanense, and M. novocastrense.</title>
        <authorList>
            <person name="Katahira K."/>
            <person name="Ogura Y."/>
            <person name="Gotoh Y."/>
            <person name="Hayashi T."/>
        </authorList>
    </citation>
    <scope>NUCLEOTIDE SEQUENCE [LARGE SCALE GENOMIC DNA]</scope>
    <source>
        <strain evidence="5 6">JCM6368</strain>
    </source>
</reference>
<dbReference type="PANTHER" id="PTHR37042">
    <property type="entry name" value="OUTER MEMBRANE PROTEIN RV1973"/>
    <property type="match status" value="1"/>
</dbReference>
<sequence>MWPPPRGRAKDLPENKIRWECTVTATTDDDTTAPADDEETGSGRRRRLSVAAGAAVLIAATATSALLGSQLWHQHQLDEAGRQAQTAAASYAETLTSIDSGKVDENFTRVLDGATGEFKDMYTHSSVKLRQLLIDNKASAHGMVLESAVKSASTDTVEVLLFIDQSVSNAANPQPRLDRSRIKMTMKKVDGRWLASKVELP</sequence>
<dbReference type="Proteomes" id="UP000069705">
    <property type="component" value="Unassembled WGS sequence"/>
</dbReference>
<feature type="compositionally biased region" description="Acidic residues" evidence="3">
    <location>
        <begin position="27"/>
        <end position="40"/>
    </location>
</feature>
<name>A0A100WV97_MYCFO</name>
<organism evidence="5 6">
    <name type="scientific">Mycolicibacterium fortuitum subsp. acetamidolyticum</name>
    <dbReference type="NCBI Taxonomy" id="144550"/>
    <lineage>
        <taxon>Bacteria</taxon>
        <taxon>Bacillati</taxon>
        <taxon>Actinomycetota</taxon>
        <taxon>Actinomycetes</taxon>
        <taxon>Mycobacteriales</taxon>
        <taxon>Mycobacteriaceae</taxon>
        <taxon>Mycolicibacterium</taxon>
    </lineage>
</organism>
<dbReference type="AlphaFoldDB" id="A0A100WV97"/>
<evidence type="ECO:0000256" key="4">
    <source>
        <dbReference type="SAM" id="Phobius"/>
    </source>
</evidence>
<keyword evidence="2 4" id="KW-0472">Membrane</keyword>
<keyword evidence="4" id="KW-1133">Transmembrane helix</keyword>
<gene>
    <name evidence="5" type="ORF">RMCFA_5138</name>
</gene>
<evidence type="ECO:0000313" key="5">
    <source>
        <dbReference type="EMBL" id="GAT05027.1"/>
    </source>
</evidence>
<feature type="region of interest" description="Disordered" evidence="3">
    <location>
        <begin position="23"/>
        <end position="46"/>
    </location>
</feature>
<dbReference type="EMBL" id="BCSZ01000053">
    <property type="protein sequence ID" value="GAT05027.1"/>
    <property type="molecule type" value="Genomic_DNA"/>
</dbReference>
<accession>A0A100WV97</accession>
<dbReference type="PANTHER" id="PTHR37042:SF4">
    <property type="entry name" value="OUTER MEMBRANE PROTEIN RV1973"/>
    <property type="match status" value="1"/>
</dbReference>
<comment type="subcellular location">
    <subcellularLocation>
        <location evidence="1">Membrane</location>
    </subcellularLocation>
</comment>